<name>A0ABQ1HEH7_9FLAO</name>
<dbReference type="Pfam" id="PF05724">
    <property type="entry name" value="TPMT"/>
    <property type="match status" value="1"/>
</dbReference>
<dbReference type="PANTHER" id="PTHR32183">
    <property type="match status" value="1"/>
</dbReference>
<evidence type="ECO:0000313" key="7">
    <source>
        <dbReference type="Proteomes" id="UP000658793"/>
    </source>
</evidence>
<organism evidence="6 7">
    <name type="scientific">Flavobacterium palustre</name>
    <dbReference type="NCBI Taxonomy" id="1476463"/>
    <lineage>
        <taxon>Bacteria</taxon>
        <taxon>Pseudomonadati</taxon>
        <taxon>Bacteroidota</taxon>
        <taxon>Flavobacteriia</taxon>
        <taxon>Flavobacteriales</taxon>
        <taxon>Flavobacteriaceae</taxon>
        <taxon>Flavobacterium</taxon>
    </lineage>
</organism>
<dbReference type="SUPFAM" id="SSF53335">
    <property type="entry name" value="S-adenosyl-L-methionine-dependent methyltransferases"/>
    <property type="match status" value="1"/>
</dbReference>
<keyword evidence="7" id="KW-1185">Reference proteome</keyword>
<dbReference type="InterPro" id="IPR029063">
    <property type="entry name" value="SAM-dependent_MTases_sf"/>
</dbReference>
<dbReference type="InterPro" id="IPR006121">
    <property type="entry name" value="HMA_dom"/>
</dbReference>
<dbReference type="SUPFAM" id="SSF55008">
    <property type="entry name" value="HMA, heavy metal-associated domain"/>
    <property type="match status" value="1"/>
</dbReference>
<dbReference type="Gene3D" id="3.30.70.100">
    <property type="match status" value="1"/>
</dbReference>
<keyword evidence="4" id="KW-0949">S-adenosyl-L-methionine</keyword>
<dbReference type="CDD" id="cd00371">
    <property type="entry name" value="HMA"/>
    <property type="match status" value="1"/>
</dbReference>
<feature type="domain" description="HMA" evidence="5">
    <location>
        <begin position="215"/>
        <end position="266"/>
    </location>
</feature>
<reference evidence="7" key="1">
    <citation type="journal article" date="2019" name="Int. J. Syst. Evol. Microbiol.">
        <title>The Global Catalogue of Microorganisms (GCM) 10K type strain sequencing project: providing services to taxonomists for standard genome sequencing and annotation.</title>
        <authorList>
            <consortium name="The Broad Institute Genomics Platform"/>
            <consortium name="The Broad Institute Genome Sequencing Center for Infectious Disease"/>
            <person name="Wu L."/>
            <person name="Ma J."/>
        </authorList>
    </citation>
    <scope>NUCLEOTIDE SEQUENCE [LARGE SCALE GENOMIC DNA]</scope>
    <source>
        <strain evidence="7">CGMCC 1.12811</strain>
    </source>
</reference>
<dbReference type="EMBL" id="BMGA01000002">
    <property type="protein sequence ID" value="GGA73578.1"/>
    <property type="molecule type" value="Genomic_DNA"/>
</dbReference>
<evidence type="ECO:0000256" key="3">
    <source>
        <dbReference type="ARBA" id="ARBA00022679"/>
    </source>
</evidence>
<gene>
    <name evidence="6" type="ORF">GCM10008015_12760</name>
</gene>
<comment type="caution">
    <text evidence="6">The sequence shown here is derived from an EMBL/GenBank/DDBJ whole genome shotgun (WGS) entry which is preliminary data.</text>
</comment>
<evidence type="ECO:0000313" key="6">
    <source>
        <dbReference type="EMBL" id="GGA73578.1"/>
    </source>
</evidence>
<dbReference type="InterPro" id="IPR008854">
    <property type="entry name" value="TPMT"/>
</dbReference>
<dbReference type="CDD" id="cd02440">
    <property type="entry name" value="AdoMet_MTases"/>
    <property type="match status" value="1"/>
</dbReference>
<dbReference type="Pfam" id="PF00403">
    <property type="entry name" value="HMA"/>
    <property type="match status" value="1"/>
</dbReference>
<accession>A0ABQ1HEH7</accession>
<evidence type="ECO:0000256" key="1">
    <source>
        <dbReference type="ARBA" id="ARBA00022553"/>
    </source>
</evidence>
<keyword evidence="3" id="KW-0808">Transferase</keyword>
<dbReference type="RefSeq" id="WP_188493467.1">
    <property type="nucleotide sequence ID" value="NZ_BMGA01000002.1"/>
</dbReference>
<dbReference type="PROSITE" id="PS51585">
    <property type="entry name" value="SAM_MT_TPMT"/>
    <property type="match status" value="1"/>
</dbReference>
<dbReference type="InterPro" id="IPR036163">
    <property type="entry name" value="HMA_dom_sf"/>
</dbReference>
<sequence>MNTEQCCTTFCDNPLDQKYWDAQYKARATGWDLGAIAPPIKNFIDSLSNKKSRILIPGCGNTYEAEYLLEKGFTNITVIDIAPTLVSLLQQKFTDNQNIKIVLGDFFEHKGEYDIIIEQTFFCALPPFLRQKYVWKMHQLIADKGILAGLLFNRTFEVSPPFGGSQTEYELLFKKAFDFIKLEMAKNSAEPRKDSELYFEFRKNNSVKVQLYTFEGITCSGCMETVSAKFQAIDGVLNASMSTDFSEVLIVSKEEIPLQELQKVVSYDKKYKIVAIQS</sequence>
<evidence type="ECO:0000256" key="4">
    <source>
        <dbReference type="ARBA" id="ARBA00022691"/>
    </source>
</evidence>
<proteinExistence type="predicted"/>
<dbReference type="Proteomes" id="UP000658793">
    <property type="component" value="Unassembled WGS sequence"/>
</dbReference>
<evidence type="ECO:0000256" key="2">
    <source>
        <dbReference type="ARBA" id="ARBA00022603"/>
    </source>
</evidence>
<dbReference type="PANTHER" id="PTHR32183:SF6">
    <property type="entry name" value="CYSTEINE SULFINATE DESULFINASE_CYSTEINE DESULFURASE AND RELATED ENZYMES"/>
    <property type="match status" value="1"/>
</dbReference>
<dbReference type="Gene3D" id="3.40.50.150">
    <property type="entry name" value="Vaccinia Virus protein VP39"/>
    <property type="match status" value="1"/>
</dbReference>
<keyword evidence="2" id="KW-0489">Methyltransferase</keyword>
<protein>
    <recommendedName>
        <fullName evidence="5">HMA domain-containing protein</fullName>
    </recommendedName>
</protein>
<keyword evidence="1" id="KW-0597">Phosphoprotein</keyword>
<evidence type="ECO:0000259" key="5">
    <source>
        <dbReference type="Pfam" id="PF00403"/>
    </source>
</evidence>